<keyword evidence="3 6" id="KW-0548">Nucleotidyltransferase</keyword>
<comment type="catalytic activity">
    <reaction evidence="1 6">
        <text>2-C-methyl-D-erythritol 4-phosphate + CTP + H(+) = 4-CDP-2-C-methyl-D-erythritol + diphosphate</text>
        <dbReference type="Rhea" id="RHEA:13429"/>
        <dbReference type="ChEBI" id="CHEBI:15378"/>
        <dbReference type="ChEBI" id="CHEBI:33019"/>
        <dbReference type="ChEBI" id="CHEBI:37563"/>
        <dbReference type="ChEBI" id="CHEBI:57823"/>
        <dbReference type="ChEBI" id="CHEBI:58262"/>
        <dbReference type="EC" id="2.7.7.60"/>
    </reaction>
</comment>
<dbReference type="PROSITE" id="PS01295">
    <property type="entry name" value="ISPD"/>
    <property type="match status" value="1"/>
</dbReference>
<dbReference type="InterPro" id="IPR018294">
    <property type="entry name" value="ISPD_synthase_CS"/>
</dbReference>
<proteinExistence type="inferred from homology"/>
<dbReference type="InterPro" id="IPR001228">
    <property type="entry name" value="IspD"/>
</dbReference>
<dbReference type="Proteomes" id="UP000698028">
    <property type="component" value="Unassembled WGS sequence"/>
</dbReference>
<feature type="binding site" evidence="6">
    <location>
        <position position="225"/>
    </location>
    <ligand>
        <name>a divalent metal cation</name>
        <dbReference type="ChEBI" id="CHEBI:60240"/>
    </ligand>
</feature>
<feature type="site" description="Positions MEP for the nucleophilic attack" evidence="6">
    <location>
        <position position="198"/>
    </location>
</feature>
<feature type="site" description="Transition state stabilizer" evidence="6">
    <location>
        <position position="251"/>
    </location>
</feature>
<comment type="caution">
    <text evidence="8">The sequence shown here is derived from an EMBL/GenBank/DDBJ whole genome shotgun (WGS) entry which is preliminary data.</text>
</comment>
<feature type="region of interest" description="2-C-methyl-D-erythritol 2,4-cyclodiphosphate synthase" evidence="6">
    <location>
        <begin position="219"/>
        <end position="375"/>
    </location>
</feature>
<feature type="site" description="Transition state stabilizer" evidence="6">
    <location>
        <position position="15"/>
    </location>
</feature>
<comment type="pathway">
    <text evidence="6">Isoprenoid biosynthesis; isopentenyl diphosphate biosynthesis via DXP pathway; isopentenyl diphosphate from 1-deoxy-D-xylulose 5-phosphate: step 4/6.</text>
</comment>
<reference evidence="8 9" key="1">
    <citation type="submission" date="2021-07" db="EMBL/GenBank/DDBJ databases">
        <title>The draft genome sequence of Sphingomicrobium sp. B8.</title>
        <authorList>
            <person name="Mu L."/>
        </authorList>
    </citation>
    <scope>NUCLEOTIDE SEQUENCE [LARGE SCALE GENOMIC DNA]</scope>
    <source>
        <strain evidence="8 9">B8</strain>
    </source>
</reference>
<feature type="site" description="Transition state stabilizer" evidence="6">
    <location>
        <position position="350"/>
    </location>
</feature>
<keyword evidence="6" id="KW-0511">Multifunctional enzyme</keyword>
<protein>
    <recommendedName>
        <fullName evidence="6">Bifunctional enzyme IspD/IspF</fullName>
    </recommendedName>
    <domain>
        <recommendedName>
            <fullName evidence="6">2-C-methyl-D-erythritol 4-phosphate cytidylyltransferase</fullName>
            <ecNumber evidence="6">2.7.7.60</ecNumber>
        </recommendedName>
        <alternativeName>
            <fullName evidence="6">4-diphosphocytidyl-2C-methyl-D-erythritol synthase</fullName>
        </alternativeName>
        <alternativeName>
            <fullName evidence="6">MEP cytidylyltransferase</fullName>
            <shortName evidence="6">MCT</shortName>
        </alternativeName>
    </domain>
    <domain>
        <recommendedName>
            <fullName evidence="6">2-C-methyl-D-erythritol 2,4-cyclodiphosphate synthase</fullName>
            <shortName evidence="6">MECDP-synthase</shortName>
            <shortName evidence="6">MECPP-synthase</shortName>
            <shortName evidence="6">MECPS</shortName>
            <ecNumber evidence="6">4.6.1.12</ecNumber>
        </recommendedName>
    </domain>
</protein>
<comment type="cofactor">
    <cofactor evidence="6">
        <name>a divalent metal cation</name>
        <dbReference type="ChEBI" id="CHEBI:60240"/>
    </cofactor>
</comment>
<keyword evidence="9" id="KW-1185">Reference proteome</keyword>
<comment type="pathway">
    <text evidence="6">Isoprenoid biosynthesis; isopentenyl diphosphate biosynthesis via DXP pathway; isopentenyl diphosphate from 1-deoxy-D-xylulose 5-phosphate: step 2/6.</text>
</comment>
<evidence type="ECO:0000313" key="9">
    <source>
        <dbReference type="Proteomes" id="UP000698028"/>
    </source>
</evidence>
<dbReference type="GO" id="GO:0050518">
    <property type="term" value="F:2-C-methyl-D-erythritol 4-phosphate cytidylyltransferase activity"/>
    <property type="evidence" value="ECO:0007669"/>
    <property type="project" value="UniProtKB-EC"/>
</dbReference>
<comment type="catalytic activity">
    <reaction evidence="6">
        <text>4-CDP-2-C-methyl-D-erythritol 2-phosphate = 2-C-methyl-D-erythritol 2,4-cyclic diphosphate + CMP</text>
        <dbReference type="Rhea" id="RHEA:23864"/>
        <dbReference type="ChEBI" id="CHEBI:57919"/>
        <dbReference type="ChEBI" id="CHEBI:58483"/>
        <dbReference type="ChEBI" id="CHEBI:60377"/>
        <dbReference type="EC" id="4.6.1.12"/>
    </reaction>
</comment>
<sequence>MDHVVLIVAAGSGQRMGGDVPKQYRKLGGKTVLAHAVDAFGDHPVRVVVGDGQQDLATEALAERDVGDLIIGGATRSQSVRSGLASIDAGKVLIHDAARPFCPTDVSSALLSALAEKAAAVPVLRSVDTLARAHGEKLGGRVPREEIVRVQTPQAFRTDILAKAYAAWTGEEPTDEAQVVQSFGAEVALVAGSPMLDKLTTAEDFAHAEQMLAANLVSRTGMGFDVHGFAGSGPVMLGGVAIDHEKGLSGHSDADVCLHTITDALLGAAALGDIGQHFPPSDPQWKGADSETFLAHAANLVREKGGVIDHVDCTIICEAPKVGPHRDAIRANVARILELDEGGVSIKATTTEKLGFTGRREGIAAQAVATVRMPT</sequence>
<dbReference type="InterPro" id="IPR026596">
    <property type="entry name" value="IspD/F"/>
</dbReference>
<keyword evidence="2 6" id="KW-0808">Transferase</keyword>
<dbReference type="PANTHER" id="PTHR43181:SF1">
    <property type="entry name" value="2-C-METHYL-D-ERYTHRITOL 2,4-CYCLODIPHOSPHATE SYNTHASE, CHLOROPLASTIC"/>
    <property type="match status" value="1"/>
</dbReference>
<dbReference type="CDD" id="cd02516">
    <property type="entry name" value="CDP-ME_synthetase"/>
    <property type="match status" value="1"/>
</dbReference>
<comment type="function">
    <text evidence="6">Bifunctional enzyme that catalyzes the formation of 4-diphosphocytidyl-2-C-methyl-D-erythritol from CTP and 2-C-methyl-D-erythritol 4-phosphate (MEP) (IspD), and catalyzes the conversion of 4-diphosphocytidyl-2-C-methyl-D-erythritol 2-phosphate (CDP-ME2P) to 2-C-methyl-D-erythritol 2,4-cyclodiphosphate (ME-CPP) with a corresponding release of cytidine 5-monophosphate (CMP) (IspF).</text>
</comment>
<dbReference type="InterPro" id="IPR003526">
    <property type="entry name" value="MECDP_synthase"/>
</dbReference>
<dbReference type="EC" id="2.7.7.60" evidence="6"/>
<dbReference type="EMBL" id="JAHVAH010000001">
    <property type="protein sequence ID" value="MBW0145121.1"/>
    <property type="molecule type" value="Genomic_DNA"/>
</dbReference>
<organism evidence="8 9">
    <name type="scientific">Sphingomicrobium clamense</name>
    <dbReference type="NCBI Taxonomy" id="2851013"/>
    <lineage>
        <taxon>Bacteria</taxon>
        <taxon>Pseudomonadati</taxon>
        <taxon>Pseudomonadota</taxon>
        <taxon>Alphaproteobacteria</taxon>
        <taxon>Sphingomonadales</taxon>
        <taxon>Sphingomonadaceae</taxon>
        <taxon>Sphingomicrobium</taxon>
    </lineage>
</organism>
<dbReference type="Pfam" id="PF01128">
    <property type="entry name" value="IspD"/>
    <property type="match status" value="1"/>
</dbReference>
<feature type="domain" description="2-C-methyl-D-erythritol 2,4-cyclodiphosphate synthase" evidence="7">
    <location>
        <begin position="219"/>
        <end position="371"/>
    </location>
</feature>
<feature type="binding site" evidence="6">
    <location>
        <position position="359"/>
    </location>
    <ligand>
        <name>4-CDP-2-C-methyl-D-erythritol 2-phosphate</name>
        <dbReference type="ChEBI" id="CHEBI:57919"/>
    </ligand>
</feature>
<evidence type="ECO:0000313" key="8">
    <source>
        <dbReference type="EMBL" id="MBW0145121.1"/>
    </source>
</evidence>
<evidence type="ECO:0000259" key="7">
    <source>
        <dbReference type="Pfam" id="PF02542"/>
    </source>
</evidence>
<dbReference type="InterPro" id="IPR034683">
    <property type="entry name" value="IspD/TarI"/>
</dbReference>
<feature type="binding site" evidence="6">
    <location>
        <position position="227"/>
    </location>
    <ligand>
        <name>a divalent metal cation</name>
        <dbReference type="ChEBI" id="CHEBI:60240"/>
    </ligand>
</feature>
<comment type="caution">
    <text evidence="6">Lacks conserved residue(s) required for the propagation of feature annotation.</text>
</comment>
<keyword evidence="6 8" id="KW-0456">Lyase</keyword>
<evidence type="ECO:0000256" key="6">
    <source>
        <dbReference type="HAMAP-Rule" id="MF_01520"/>
    </source>
</evidence>
<feature type="binding site" evidence="6">
    <location>
        <position position="356"/>
    </location>
    <ligand>
        <name>4-CDP-2-C-methyl-D-erythritol 2-phosphate</name>
        <dbReference type="ChEBI" id="CHEBI:57919"/>
    </ligand>
</feature>
<evidence type="ECO:0000256" key="5">
    <source>
        <dbReference type="ARBA" id="ARBA00023229"/>
    </source>
</evidence>
<feature type="site" description="Transition state stabilizer" evidence="6">
    <location>
        <position position="22"/>
    </location>
</feature>
<name>A0ABS6V6L2_9SPHN</name>
<dbReference type="Pfam" id="PF02542">
    <property type="entry name" value="YgbB"/>
    <property type="match status" value="1"/>
</dbReference>
<feature type="binding site" evidence="6">
    <location>
        <begin position="349"/>
        <end position="352"/>
    </location>
    <ligand>
        <name>4-CDP-2-C-methyl-D-erythritol 2-phosphate</name>
        <dbReference type="ChEBI" id="CHEBI:57919"/>
    </ligand>
</feature>
<feature type="site" description="Positions MEP for the nucleophilic attack" evidence="6">
    <location>
        <position position="144"/>
    </location>
</feature>
<evidence type="ECO:0000256" key="1">
    <source>
        <dbReference type="ARBA" id="ARBA00001282"/>
    </source>
</evidence>
<dbReference type="NCBIfam" id="TIGR00453">
    <property type="entry name" value="ispD"/>
    <property type="match status" value="1"/>
</dbReference>
<feature type="region of interest" description="2-C-methyl-D-erythritol 4-phosphate cytidylyltransferase" evidence="6">
    <location>
        <begin position="1"/>
        <end position="219"/>
    </location>
</feature>
<feature type="binding site" evidence="6">
    <location>
        <begin position="273"/>
        <end position="275"/>
    </location>
    <ligand>
        <name>4-CDP-2-C-methyl-D-erythritol 2-phosphate</name>
        <dbReference type="ChEBI" id="CHEBI:57919"/>
    </ligand>
</feature>
<feature type="binding site" evidence="6">
    <location>
        <position position="259"/>
    </location>
    <ligand>
        <name>a divalent metal cation</name>
        <dbReference type="ChEBI" id="CHEBI:60240"/>
    </ligand>
</feature>
<dbReference type="GO" id="GO:0008685">
    <property type="term" value="F:2-C-methyl-D-erythritol 2,4-cyclodiphosphate synthase activity"/>
    <property type="evidence" value="ECO:0007669"/>
    <property type="project" value="UniProtKB-EC"/>
</dbReference>
<dbReference type="CDD" id="cd00554">
    <property type="entry name" value="MECDP_synthase"/>
    <property type="match status" value="1"/>
</dbReference>
<feature type="binding site" evidence="6">
    <location>
        <begin position="225"/>
        <end position="227"/>
    </location>
    <ligand>
        <name>4-CDP-2-C-methyl-D-erythritol 2-phosphate</name>
        <dbReference type="ChEBI" id="CHEBI:57919"/>
    </ligand>
</feature>
<dbReference type="NCBIfam" id="TIGR00151">
    <property type="entry name" value="ispF"/>
    <property type="match status" value="1"/>
</dbReference>
<dbReference type="HAMAP" id="MF_00107">
    <property type="entry name" value="IspF"/>
    <property type="match status" value="1"/>
</dbReference>
<dbReference type="HAMAP" id="MF_01520">
    <property type="entry name" value="IspDF"/>
    <property type="match status" value="1"/>
</dbReference>
<evidence type="ECO:0000256" key="4">
    <source>
        <dbReference type="ARBA" id="ARBA00022723"/>
    </source>
</evidence>
<dbReference type="PANTHER" id="PTHR43181">
    <property type="entry name" value="2-C-METHYL-D-ERYTHRITOL 2,4-CYCLODIPHOSPHATE SYNTHASE, CHLOROPLASTIC"/>
    <property type="match status" value="1"/>
</dbReference>
<evidence type="ECO:0000256" key="3">
    <source>
        <dbReference type="ARBA" id="ARBA00022695"/>
    </source>
</evidence>
<evidence type="ECO:0000256" key="2">
    <source>
        <dbReference type="ARBA" id="ARBA00022679"/>
    </source>
</evidence>
<comment type="similarity">
    <text evidence="6">In the N-terminal section; belongs to the IspD/TarI cytidylyltransferase family. IspD subfamily.</text>
</comment>
<keyword evidence="4 6" id="KW-0479">Metal-binding</keyword>
<accession>A0ABS6V6L2</accession>
<feature type="binding site" evidence="6">
    <location>
        <begin position="251"/>
        <end position="252"/>
    </location>
    <ligand>
        <name>4-CDP-2-C-methyl-D-erythritol 2-phosphate</name>
        <dbReference type="ChEBI" id="CHEBI:57919"/>
    </ligand>
</feature>
<dbReference type="NCBIfam" id="NF006899">
    <property type="entry name" value="PRK09382.1"/>
    <property type="match status" value="1"/>
</dbReference>
<dbReference type="EC" id="4.6.1.12" evidence="6"/>
<gene>
    <name evidence="6" type="primary">ispDF</name>
    <name evidence="8" type="ORF">KTQ36_07410</name>
</gene>
<keyword evidence="5 6" id="KW-0414">Isoprene biosynthesis</keyword>
<comment type="similarity">
    <text evidence="6">In the C-terminal section; belongs to the IspF family.</text>
</comment>